<accession>A0AAV4TH68</accession>
<evidence type="ECO:0000313" key="4">
    <source>
        <dbReference type="Proteomes" id="UP001054945"/>
    </source>
</evidence>
<evidence type="ECO:0000256" key="1">
    <source>
        <dbReference type="SAM" id="MobiDB-lite"/>
    </source>
</evidence>
<dbReference type="AlphaFoldDB" id="A0AAV4TH68"/>
<feature type="region of interest" description="Disordered" evidence="1">
    <location>
        <begin position="112"/>
        <end position="131"/>
    </location>
</feature>
<dbReference type="EMBL" id="BPLR01011276">
    <property type="protein sequence ID" value="GIY45484.1"/>
    <property type="molecule type" value="Genomic_DNA"/>
</dbReference>
<keyword evidence="2" id="KW-0732">Signal</keyword>
<evidence type="ECO:0000256" key="2">
    <source>
        <dbReference type="SAM" id="SignalP"/>
    </source>
</evidence>
<feature type="signal peptide" evidence="2">
    <location>
        <begin position="1"/>
        <end position="29"/>
    </location>
</feature>
<dbReference type="Proteomes" id="UP001054945">
    <property type="component" value="Unassembled WGS sequence"/>
</dbReference>
<organism evidence="3 4">
    <name type="scientific">Caerostris extrusa</name>
    <name type="common">Bark spider</name>
    <name type="synonym">Caerostris bankana</name>
    <dbReference type="NCBI Taxonomy" id="172846"/>
    <lineage>
        <taxon>Eukaryota</taxon>
        <taxon>Metazoa</taxon>
        <taxon>Ecdysozoa</taxon>
        <taxon>Arthropoda</taxon>
        <taxon>Chelicerata</taxon>
        <taxon>Arachnida</taxon>
        <taxon>Araneae</taxon>
        <taxon>Araneomorphae</taxon>
        <taxon>Entelegynae</taxon>
        <taxon>Araneoidea</taxon>
        <taxon>Araneidae</taxon>
        <taxon>Caerostris</taxon>
    </lineage>
</organism>
<evidence type="ECO:0008006" key="5">
    <source>
        <dbReference type="Google" id="ProtNLM"/>
    </source>
</evidence>
<comment type="caution">
    <text evidence="3">The sequence shown here is derived from an EMBL/GenBank/DDBJ whole genome shotgun (WGS) entry which is preliminary data.</text>
</comment>
<sequence length="131" mass="15485">MSRIRILKNLIILCLVFFTLHFLSIPGESSEHSQHRRRHRHRVPKYHLRFPDHLFVTSSQTHHKKTRLQMDAGPEHSHLHPLHRSQLLPLHVNTGADHRSNRTRSCTPVVRQVHLPERDQRPVRGPNIRDS</sequence>
<keyword evidence="4" id="KW-1185">Reference proteome</keyword>
<name>A0AAV4TH68_CAEEX</name>
<gene>
    <name evidence="3" type="ORF">CEXT_530081</name>
</gene>
<protein>
    <recommendedName>
        <fullName evidence="5">Secreted protein</fullName>
    </recommendedName>
</protein>
<reference evidence="3 4" key="1">
    <citation type="submission" date="2021-06" db="EMBL/GenBank/DDBJ databases">
        <title>Caerostris extrusa draft genome.</title>
        <authorList>
            <person name="Kono N."/>
            <person name="Arakawa K."/>
        </authorList>
    </citation>
    <scope>NUCLEOTIDE SEQUENCE [LARGE SCALE GENOMIC DNA]</scope>
</reference>
<feature type="chain" id="PRO_5043966231" description="Secreted protein" evidence="2">
    <location>
        <begin position="30"/>
        <end position="131"/>
    </location>
</feature>
<feature type="compositionally biased region" description="Basic and acidic residues" evidence="1">
    <location>
        <begin position="114"/>
        <end position="131"/>
    </location>
</feature>
<proteinExistence type="predicted"/>
<evidence type="ECO:0000313" key="3">
    <source>
        <dbReference type="EMBL" id="GIY45484.1"/>
    </source>
</evidence>